<feature type="non-terminal residue" evidence="1">
    <location>
        <position position="1"/>
    </location>
</feature>
<keyword evidence="2" id="KW-1185">Reference proteome</keyword>
<evidence type="ECO:0000313" key="2">
    <source>
        <dbReference type="Proteomes" id="UP001233999"/>
    </source>
</evidence>
<dbReference type="AlphaFoldDB" id="A0AAD7ZZ24"/>
<comment type="caution">
    <text evidence="1">The sequence shown here is derived from an EMBL/GenBank/DDBJ whole genome shotgun (WGS) entry which is preliminary data.</text>
</comment>
<protein>
    <submittedName>
        <fullName evidence="1">Uncharacterized protein</fullName>
    </submittedName>
</protein>
<reference evidence="1" key="2">
    <citation type="submission" date="2023-05" db="EMBL/GenBank/DDBJ databases">
        <authorList>
            <person name="Fouks B."/>
        </authorList>
    </citation>
    <scope>NUCLEOTIDE SEQUENCE</scope>
    <source>
        <strain evidence="1">Stay&amp;Tobe</strain>
        <tissue evidence="1">Testes</tissue>
    </source>
</reference>
<feature type="non-terminal residue" evidence="1">
    <location>
        <position position="52"/>
    </location>
</feature>
<dbReference type="Proteomes" id="UP001233999">
    <property type="component" value="Unassembled WGS sequence"/>
</dbReference>
<organism evidence="1 2">
    <name type="scientific">Diploptera punctata</name>
    <name type="common">Pacific beetle cockroach</name>
    <dbReference type="NCBI Taxonomy" id="6984"/>
    <lineage>
        <taxon>Eukaryota</taxon>
        <taxon>Metazoa</taxon>
        <taxon>Ecdysozoa</taxon>
        <taxon>Arthropoda</taxon>
        <taxon>Hexapoda</taxon>
        <taxon>Insecta</taxon>
        <taxon>Pterygota</taxon>
        <taxon>Neoptera</taxon>
        <taxon>Polyneoptera</taxon>
        <taxon>Dictyoptera</taxon>
        <taxon>Blattodea</taxon>
        <taxon>Blaberoidea</taxon>
        <taxon>Blaberidae</taxon>
        <taxon>Diplopterinae</taxon>
        <taxon>Diploptera</taxon>
    </lineage>
</organism>
<evidence type="ECO:0000313" key="1">
    <source>
        <dbReference type="EMBL" id="KAJ9589383.1"/>
    </source>
</evidence>
<accession>A0AAD7ZZ24</accession>
<dbReference type="EMBL" id="JASPKZ010004945">
    <property type="protein sequence ID" value="KAJ9589383.1"/>
    <property type="molecule type" value="Genomic_DNA"/>
</dbReference>
<gene>
    <name evidence="1" type="ORF">L9F63_017403</name>
</gene>
<proteinExistence type="predicted"/>
<name>A0AAD7ZZ24_DIPPU</name>
<sequence>PNVLKEIMGSEYLKVKKSSTPKHFTARIQPTTGCKIGRSQDESTNVTMEKKL</sequence>
<reference evidence="1" key="1">
    <citation type="journal article" date="2023" name="IScience">
        <title>Live-bearing cockroach genome reveals convergent evolutionary mechanisms linked to viviparity in insects and beyond.</title>
        <authorList>
            <person name="Fouks B."/>
            <person name="Harrison M.C."/>
            <person name="Mikhailova A.A."/>
            <person name="Marchal E."/>
            <person name="English S."/>
            <person name="Carruthers M."/>
            <person name="Jennings E.C."/>
            <person name="Chiamaka E.L."/>
            <person name="Frigard R.A."/>
            <person name="Pippel M."/>
            <person name="Attardo G.M."/>
            <person name="Benoit J.B."/>
            <person name="Bornberg-Bauer E."/>
            <person name="Tobe S.S."/>
        </authorList>
    </citation>
    <scope>NUCLEOTIDE SEQUENCE</scope>
    <source>
        <strain evidence="1">Stay&amp;Tobe</strain>
    </source>
</reference>